<dbReference type="InterPro" id="IPR000524">
    <property type="entry name" value="Tscrpt_reg_HTH_GntR"/>
</dbReference>
<keyword evidence="1" id="KW-0805">Transcription regulation</keyword>
<accession>A0A7X6DEY8</accession>
<evidence type="ECO:0000256" key="2">
    <source>
        <dbReference type="ARBA" id="ARBA00023125"/>
    </source>
</evidence>
<feature type="region of interest" description="Disordered" evidence="4">
    <location>
        <begin position="1"/>
        <end position="23"/>
    </location>
</feature>
<dbReference type="EMBL" id="VTOX01000002">
    <property type="protein sequence ID" value="NKE65942.1"/>
    <property type="molecule type" value="Genomic_DNA"/>
</dbReference>
<evidence type="ECO:0000259" key="5">
    <source>
        <dbReference type="PROSITE" id="PS50949"/>
    </source>
</evidence>
<dbReference type="SMART" id="SM00345">
    <property type="entry name" value="HTH_GNTR"/>
    <property type="match status" value="1"/>
</dbReference>
<dbReference type="Proteomes" id="UP000521868">
    <property type="component" value="Unassembled WGS sequence"/>
</dbReference>
<evidence type="ECO:0000313" key="6">
    <source>
        <dbReference type="EMBL" id="NKE65942.1"/>
    </source>
</evidence>
<dbReference type="SUPFAM" id="SSF46785">
    <property type="entry name" value="Winged helix' DNA-binding domain"/>
    <property type="match status" value="1"/>
</dbReference>
<dbReference type="Pfam" id="PF07729">
    <property type="entry name" value="FCD"/>
    <property type="match status" value="1"/>
</dbReference>
<dbReference type="PRINTS" id="PR00035">
    <property type="entry name" value="HTHGNTR"/>
</dbReference>
<evidence type="ECO:0000313" key="7">
    <source>
        <dbReference type="Proteomes" id="UP000521868"/>
    </source>
</evidence>
<dbReference type="InterPro" id="IPR036388">
    <property type="entry name" value="WH-like_DNA-bd_sf"/>
</dbReference>
<dbReference type="InterPro" id="IPR011711">
    <property type="entry name" value="GntR_C"/>
</dbReference>
<keyword evidence="2" id="KW-0238">DNA-binding</keyword>
<feature type="domain" description="HTH gntR-type" evidence="5">
    <location>
        <begin position="28"/>
        <end position="95"/>
    </location>
</feature>
<dbReference type="PANTHER" id="PTHR43537:SF24">
    <property type="entry name" value="GLUCONATE OPERON TRANSCRIPTIONAL REPRESSOR"/>
    <property type="match status" value="1"/>
</dbReference>
<evidence type="ECO:0000256" key="3">
    <source>
        <dbReference type="ARBA" id="ARBA00023163"/>
    </source>
</evidence>
<dbReference type="GO" id="GO:0003677">
    <property type="term" value="F:DNA binding"/>
    <property type="evidence" value="ECO:0007669"/>
    <property type="project" value="UniProtKB-KW"/>
</dbReference>
<dbReference type="InterPro" id="IPR036390">
    <property type="entry name" value="WH_DNA-bd_sf"/>
</dbReference>
<sequence>MAAARAPVHRTPRSRAAGSAAPPSAVRTSLVDAAYEAVRQRILDNVYPPGHQALEQALAEELGISRTPLREAMIRLRNEGLVEIVPRHGVRVLPLSATDMREIYETLTALESMAAELAARRRPGPDELKPLEAASRDMARALRANDLDAWAEADERFHRTLIDLCGNRLLKQTVLNFWDRAHRARMFTLRLRPKPVDSTEEHRELVERIRAGDAAGAFACTRAHRERGSRELLAIIERYRLHQL</sequence>
<dbReference type="GO" id="GO:0003700">
    <property type="term" value="F:DNA-binding transcription factor activity"/>
    <property type="evidence" value="ECO:0007669"/>
    <property type="project" value="InterPro"/>
</dbReference>
<dbReference type="Pfam" id="PF00392">
    <property type="entry name" value="GntR"/>
    <property type="match status" value="1"/>
</dbReference>
<dbReference type="PROSITE" id="PS50949">
    <property type="entry name" value="HTH_GNTR"/>
    <property type="match status" value="1"/>
</dbReference>
<proteinExistence type="predicted"/>
<keyword evidence="3" id="KW-0804">Transcription</keyword>
<feature type="compositionally biased region" description="Low complexity" evidence="4">
    <location>
        <begin position="14"/>
        <end position="23"/>
    </location>
</feature>
<dbReference type="CDD" id="cd07377">
    <property type="entry name" value="WHTH_GntR"/>
    <property type="match status" value="1"/>
</dbReference>
<reference evidence="6 7" key="1">
    <citation type="journal article" date="2020" name="Nature">
        <title>Bacterial chemolithoautotrophy via manganese oxidation.</title>
        <authorList>
            <person name="Yu H."/>
            <person name="Leadbetter J.R."/>
        </authorList>
    </citation>
    <scope>NUCLEOTIDE SEQUENCE [LARGE SCALE GENOMIC DNA]</scope>
    <source>
        <strain evidence="6 7">RBP-1</strain>
    </source>
</reference>
<dbReference type="AlphaFoldDB" id="A0A7X6DEY8"/>
<name>A0A7X6DEY8_9BURK</name>
<gene>
    <name evidence="6" type="ORF">RAMLITH_08930</name>
</gene>
<dbReference type="RefSeq" id="WP_168107017.1">
    <property type="nucleotide sequence ID" value="NZ_VTOX01000002.1"/>
</dbReference>
<evidence type="ECO:0000256" key="4">
    <source>
        <dbReference type="SAM" id="MobiDB-lite"/>
    </source>
</evidence>
<dbReference type="SUPFAM" id="SSF48008">
    <property type="entry name" value="GntR ligand-binding domain-like"/>
    <property type="match status" value="1"/>
</dbReference>
<evidence type="ECO:0000256" key="1">
    <source>
        <dbReference type="ARBA" id="ARBA00023015"/>
    </source>
</evidence>
<dbReference type="SMART" id="SM00895">
    <property type="entry name" value="FCD"/>
    <property type="match status" value="1"/>
</dbReference>
<organism evidence="6 7">
    <name type="scientific">Ramlibacter lithotrophicus</name>
    <dbReference type="NCBI Taxonomy" id="2606681"/>
    <lineage>
        <taxon>Bacteria</taxon>
        <taxon>Pseudomonadati</taxon>
        <taxon>Pseudomonadota</taxon>
        <taxon>Betaproteobacteria</taxon>
        <taxon>Burkholderiales</taxon>
        <taxon>Comamonadaceae</taxon>
        <taxon>Ramlibacter</taxon>
    </lineage>
</organism>
<keyword evidence="7" id="KW-1185">Reference proteome</keyword>
<protein>
    <submittedName>
        <fullName evidence="6">GntR family transcriptional regulator</fullName>
    </submittedName>
</protein>
<dbReference type="Gene3D" id="1.20.120.530">
    <property type="entry name" value="GntR ligand-binding domain-like"/>
    <property type="match status" value="1"/>
</dbReference>
<comment type="caution">
    <text evidence="6">The sequence shown here is derived from an EMBL/GenBank/DDBJ whole genome shotgun (WGS) entry which is preliminary data.</text>
</comment>
<dbReference type="InterPro" id="IPR008920">
    <property type="entry name" value="TF_FadR/GntR_C"/>
</dbReference>
<dbReference type="Gene3D" id="1.10.10.10">
    <property type="entry name" value="Winged helix-like DNA-binding domain superfamily/Winged helix DNA-binding domain"/>
    <property type="match status" value="1"/>
</dbReference>
<dbReference type="PANTHER" id="PTHR43537">
    <property type="entry name" value="TRANSCRIPTIONAL REGULATOR, GNTR FAMILY"/>
    <property type="match status" value="1"/>
</dbReference>